<reference evidence="6 7" key="1">
    <citation type="submission" date="2016-02" db="EMBL/GenBank/DDBJ databases">
        <title>Genome sequencing of a beta-galactosidase producing bacteria Rhizobium sp. 59.</title>
        <authorList>
            <person name="Wang D."/>
            <person name="Kot W."/>
            <person name="Qin Y."/>
            <person name="Hansen L."/>
            <person name="Naqvi K."/>
            <person name="Rensing C."/>
        </authorList>
    </citation>
    <scope>NUCLEOTIDE SEQUENCE [LARGE SCALE GENOMIC DNA]</scope>
    <source>
        <strain evidence="6 7">59</strain>
    </source>
</reference>
<dbReference type="PRINTS" id="PR00455">
    <property type="entry name" value="HTHTETR"/>
</dbReference>
<dbReference type="PROSITE" id="PS50977">
    <property type="entry name" value="HTH_TETR_2"/>
    <property type="match status" value="1"/>
</dbReference>
<protein>
    <submittedName>
        <fullName evidence="6">TetR family transcriptional regulator</fullName>
    </submittedName>
</protein>
<proteinExistence type="predicted"/>
<name>A0A657LWC3_9HYPH</name>
<evidence type="ECO:0000256" key="2">
    <source>
        <dbReference type="ARBA" id="ARBA00023125"/>
    </source>
</evidence>
<dbReference type="InterPro" id="IPR050109">
    <property type="entry name" value="HTH-type_TetR-like_transc_reg"/>
</dbReference>
<evidence type="ECO:0000313" key="7">
    <source>
        <dbReference type="Proteomes" id="UP000182661"/>
    </source>
</evidence>
<dbReference type="EMBL" id="LSRP01000057">
    <property type="protein sequence ID" value="OJF99816.1"/>
    <property type="molecule type" value="Genomic_DNA"/>
</dbReference>
<dbReference type="FunFam" id="1.10.10.60:FF:000141">
    <property type="entry name" value="TetR family transcriptional regulator"/>
    <property type="match status" value="1"/>
</dbReference>
<dbReference type="OrthoDB" id="7185252at2"/>
<dbReference type="InterPro" id="IPR009057">
    <property type="entry name" value="Homeodomain-like_sf"/>
</dbReference>
<dbReference type="PANTHER" id="PTHR30055">
    <property type="entry name" value="HTH-TYPE TRANSCRIPTIONAL REGULATOR RUTR"/>
    <property type="match status" value="1"/>
</dbReference>
<dbReference type="Gene3D" id="1.10.357.10">
    <property type="entry name" value="Tetracycline Repressor, domain 2"/>
    <property type="match status" value="1"/>
</dbReference>
<evidence type="ECO:0000256" key="4">
    <source>
        <dbReference type="PROSITE-ProRule" id="PRU00335"/>
    </source>
</evidence>
<dbReference type="SUPFAM" id="SSF48498">
    <property type="entry name" value="Tetracyclin repressor-like, C-terminal domain"/>
    <property type="match status" value="1"/>
</dbReference>
<dbReference type="PANTHER" id="PTHR30055:SF223">
    <property type="entry name" value="HTH-TYPE TRANSCRIPTIONAL REGULATOR UIDR"/>
    <property type="match status" value="1"/>
</dbReference>
<dbReference type="InterPro" id="IPR036271">
    <property type="entry name" value="Tet_transcr_reg_TetR-rel_C_sf"/>
</dbReference>
<dbReference type="Proteomes" id="UP000182661">
    <property type="component" value="Unassembled WGS sequence"/>
</dbReference>
<evidence type="ECO:0000313" key="6">
    <source>
        <dbReference type="EMBL" id="OJF99816.1"/>
    </source>
</evidence>
<evidence type="ECO:0000256" key="3">
    <source>
        <dbReference type="ARBA" id="ARBA00023163"/>
    </source>
</evidence>
<feature type="domain" description="HTH tetR-type" evidence="5">
    <location>
        <begin position="13"/>
        <end position="73"/>
    </location>
</feature>
<dbReference type="GO" id="GO:0000976">
    <property type="term" value="F:transcription cis-regulatory region binding"/>
    <property type="evidence" value="ECO:0007669"/>
    <property type="project" value="TreeGrafter"/>
</dbReference>
<accession>A0A657LWC3</accession>
<keyword evidence="7" id="KW-1185">Reference proteome</keyword>
<dbReference type="AlphaFoldDB" id="A0A657LWC3"/>
<dbReference type="InterPro" id="IPR001647">
    <property type="entry name" value="HTH_TetR"/>
</dbReference>
<keyword evidence="1" id="KW-0805">Transcription regulation</keyword>
<comment type="caution">
    <text evidence="6">The sequence shown here is derived from an EMBL/GenBank/DDBJ whole genome shotgun (WGS) entry which is preliminary data.</text>
</comment>
<dbReference type="SUPFAM" id="SSF46689">
    <property type="entry name" value="Homeodomain-like"/>
    <property type="match status" value="1"/>
</dbReference>
<keyword evidence="2 4" id="KW-0238">DNA-binding</keyword>
<feature type="DNA-binding region" description="H-T-H motif" evidence="4">
    <location>
        <begin position="36"/>
        <end position="55"/>
    </location>
</feature>
<dbReference type="Pfam" id="PF00440">
    <property type="entry name" value="TetR_N"/>
    <property type="match status" value="1"/>
</dbReference>
<keyword evidence="3" id="KW-0804">Transcription</keyword>
<evidence type="ECO:0000259" key="5">
    <source>
        <dbReference type="PROSITE" id="PS50977"/>
    </source>
</evidence>
<dbReference type="GO" id="GO:0003700">
    <property type="term" value="F:DNA-binding transcription factor activity"/>
    <property type="evidence" value="ECO:0007669"/>
    <property type="project" value="TreeGrafter"/>
</dbReference>
<organism evidence="6 7">
    <name type="scientific">Pararhizobium antarcticum</name>
    <dbReference type="NCBI Taxonomy" id="1798805"/>
    <lineage>
        <taxon>Bacteria</taxon>
        <taxon>Pseudomonadati</taxon>
        <taxon>Pseudomonadota</taxon>
        <taxon>Alphaproteobacteria</taxon>
        <taxon>Hyphomicrobiales</taxon>
        <taxon>Rhizobiaceae</taxon>
        <taxon>Rhizobium/Agrobacterium group</taxon>
        <taxon>Pararhizobium</taxon>
    </lineage>
</organism>
<sequence>MIMKKLTRAQQKALRPIQILDAAFEEFIEKGFSAARVEDIASRIGVTKGTIYVYFPTKEEIFSAMVRHIAVPFEAVHTNELNGSCSEQLRSLLLLCYEHILGDRRTRELLRFAISEGIRFPELIDTHYQELVEPILERTQAIIDEGVRIGEFRSGTAPFARVIIAPFVAMMVDVLILGDNRDLGVPLYIQSHLDFVMHGLAVSETSGSVE</sequence>
<gene>
    <name evidence="6" type="ORF">AX760_11735</name>
</gene>
<evidence type="ECO:0000256" key="1">
    <source>
        <dbReference type="ARBA" id="ARBA00023015"/>
    </source>
</evidence>